<dbReference type="PROSITE" id="PS51257">
    <property type="entry name" value="PROKAR_LIPOPROTEIN"/>
    <property type="match status" value="1"/>
</dbReference>
<proteinExistence type="predicted"/>
<feature type="signal peptide" evidence="1">
    <location>
        <begin position="1"/>
        <end position="23"/>
    </location>
</feature>
<feature type="chain" id="PRO_5009583590" description="Lipoprotein" evidence="1">
    <location>
        <begin position="24"/>
        <end position="204"/>
    </location>
</feature>
<evidence type="ECO:0000313" key="3">
    <source>
        <dbReference type="Proteomes" id="UP000177171"/>
    </source>
</evidence>
<accession>A0A1G2LR99</accession>
<organism evidence="2 3">
    <name type="scientific">Candidatus Sungbacteria bacterium RIFCSPLOWO2_12_FULL_41_11</name>
    <dbReference type="NCBI Taxonomy" id="1802286"/>
    <lineage>
        <taxon>Bacteria</taxon>
        <taxon>Candidatus Sungiibacteriota</taxon>
    </lineage>
</organism>
<dbReference type="AlphaFoldDB" id="A0A1G2LR99"/>
<gene>
    <name evidence="2" type="ORF">A3G49_02860</name>
</gene>
<comment type="caution">
    <text evidence="2">The sequence shown here is derived from an EMBL/GenBank/DDBJ whole genome shotgun (WGS) entry which is preliminary data.</text>
</comment>
<dbReference type="Proteomes" id="UP000177171">
    <property type="component" value="Unassembled WGS sequence"/>
</dbReference>
<protein>
    <recommendedName>
        <fullName evidence="4">Lipoprotein</fullName>
    </recommendedName>
</protein>
<evidence type="ECO:0008006" key="4">
    <source>
        <dbReference type="Google" id="ProtNLM"/>
    </source>
</evidence>
<keyword evidence="1" id="KW-0732">Signal</keyword>
<evidence type="ECO:0000256" key="1">
    <source>
        <dbReference type="SAM" id="SignalP"/>
    </source>
</evidence>
<sequence>MRQKHAFLAIPLFVVLISGCATMKGVGNTAGSINTNFEKSTEMTGLFMTADEAINKAKENLKVGETSCPVGLKDAGFDPDAKNVIQLPGNKGLKYILGVDNPQIKLDKPEDIEKFSSEFNRYYTVVYPIRDPKKNKQAVYFNKQDLLTTGPDGEYYIVCRDKILYNNDFGGVKDKNVPGVNKRFGGNVLEFLLNAVNPVRLFIP</sequence>
<evidence type="ECO:0000313" key="2">
    <source>
        <dbReference type="EMBL" id="OHA14156.1"/>
    </source>
</evidence>
<reference evidence="2 3" key="1">
    <citation type="journal article" date="2016" name="Nat. Commun.">
        <title>Thousands of microbial genomes shed light on interconnected biogeochemical processes in an aquifer system.</title>
        <authorList>
            <person name="Anantharaman K."/>
            <person name="Brown C.T."/>
            <person name="Hug L.A."/>
            <person name="Sharon I."/>
            <person name="Castelle C.J."/>
            <person name="Probst A.J."/>
            <person name="Thomas B.C."/>
            <person name="Singh A."/>
            <person name="Wilkins M.J."/>
            <person name="Karaoz U."/>
            <person name="Brodie E.L."/>
            <person name="Williams K.H."/>
            <person name="Hubbard S.S."/>
            <person name="Banfield J.F."/>
        </authorList>
    </citation>
    <scope>NUCLEOTIDE SEQUENCE [LARGE SCALE GENOMIC DNA]</scope>
</reference>
<dbReference type="EMBL" id="MHQY01000013">
    <property type="protein sequence ID" value="OHA14156.1"/>
    <property type="molecule type" value="Genomic_DNA"/>
</dbReference>
<name>A0A1G2LR99_9BACT</name>